<sequence>MSLENPKELERKKLNETFFTKAFQVASYFSNEIWELQQRS</sequence>
<organism evidence="1 2">
    <name type="scientific">Leptospira santarosai serovar Shermani str. LT 821</name>
    <dbReference type="NCBI Taxonomy" id="758847"/>
    <lineage>
        <taxon>Bacteria</taxon>
        <taxon>Pseudomonadati</taxon>
        <taxon>Spirochaetota</taxon>
        <taxon>Spirochaetia</taxon>
        <taxon>Leptospirales</taxon>
        <taxon>Leptospiraceae</taxon>
        <taxon>Leptospira</taxon>
    </lineage>
</organism>
<dbReference type="KEGG" id="lst:LSS_19443"/>
<dbReference type="EMBL" id="CP006694">
    <property type="protein sequence ID" value="EKT85066.1"/>
    <property type="molecule type" value="Genomic_DNA"/>
</dbReference>
<dbReference type="AlphaFoldDB" id="K8XVZ3"/>
<reference evidence="1 2" key="1">
    <citation type="journal article" date="2012" name="Gene">
        <title>Sequence of Leptospira santarosai serovar Shermani genome and prediction of virulence-associated genes.</title>
        <authorList>
            <person name="Chou L.F."/>
            <person name="Chen Y.T."/>
            <person name="Lu C.W."/>
            <person name="Ko Y.C."/>
            <person name="Tang C.Y."/>
            <person name="Pan M.J."/>
            <person name="Tian Y.C."/>
            <person name="Chiu C.H."/>
            <person name="Hung C.C."/>
            <person name="Yang C.W."/>
        </authorList>
    </citation>
    <scope>NUCLEOTIDE SEQUENCE [LARGE SCALE GENOMIC DNA]</scope>
    <source>
        <strain evidence="1">LT 821</strain>
    </source>
</reference>
<evidence type="ECO:0000313" key="2">
    <source>
        <dbReference type="Proteomes" id="UP000035800"/>
    </source>
</evidence>
<dbReference type="Proteomes" id="UP000035800">
    <property type="component" value="Chromosome I"/>
</dbReference>
<proteinExistence type="predicted"/>
<gene>
    <name evidence="1" type="ORF">LSS_19443</name>
</gene>
<protein>
    <submittedName>
        <fullName evidence="1">Uncharacterized protein</fullName>
    </submittedName>
</protein>
<reference evidence="1 2" key="2">
    <citation type="journal article" date="2014" name="Emerg. Microbes Infect.">
        <title>Potential impact on kidney infection: a whole-genome analysis of Leptospira santarosai serovar Shermani.</title>
        <authorList>
            <person name="Chou L.F."/>
            <person name="Chen T.W."/>
            <person name="Ko Y.C."/>
            <person name="Pan M.J."/>
            <person name="Tian Y.C."/>
            <person name="Chiu C.H."/>
            <person name="Tang P."/>
            <person name="Hung C.C."/>
            <person name="Yang C.W."/>
        </authorList>
    </citation>
    <scope>NUCLEOTIDE SEQUENCE</scope>
    <source>
        <strain evidence="1 2">LT 821</strain>
    </source>
</reference>
<dbReference type="PATRIC" id="fig|758847.3.peg.4046"/>
<evidence type="ECO:0000313" key="1">
    <source>
        <dbReference type="EMBL" id="EKT85066.1"/>
    </source>
</evidence>
<name>K8XVZ3_9LEPT</name>
<accession>K8XVZ3</accession>